<dbReference type="EMBL" id="GBXM01023529">
    <property type="protein sequence ID" value="JAH85048.1"/>
    <property type="molecule type" value="Transcribed_RNA"/>
</dbReference>
<keyword evidence="1" id="KW-1133">Transmembrane helix</keyword>
<dbReference type="AlphaFoldDB" id="A0A0E9W6E7"/>
<evidence type="ECO:0000313" key="2">
    <source>
        <dbReference type="EMBL" id="JAH85048.1"/>
    </source>
</evidence>
<evidence type="ECO:0000256" key="1">
    <source>
        <dbReference type="SAM" id="Phobius"/>
    </source>
</evidence>
<proteinExistence type="predicted"/>
<keyword evidence="1" id="KW-0812">Transmembrane</keyword>
<organism evidence="2">
    <name type="scientific">Anguilla anguilla</name>
    <name type="common">European freshwater eel</name>
    <name type="synonym">Muraena anguilla</name>
    <dbReference type="NCBI Taxonomy" id="7936"/>
    <lineage>
        <taxon>Eukaryota</taxon>
        <taxon>Metazoa</taxon>
        <taxon>Chordata</taxon>
        <taxon>Craniata</taxon>
        <taxon>Vertebrata</taxon>
        <taxon>Euteleostomi</taxon>
        <taxon>Actinopterygii</taxon>
        <taxon>Neopterygii</taxon>
        <taxon>Teleostei</taxon>
        <taxon>Anguilliformes</taxon>
        <taxon>Anguillidae</taxon>
        <taxon>Anguilla</taxon>
    </lineage>
</organism>
<protein>
    <submittedName>
        <fullName evidence="2">Uncharacterized protein</fullName>
    </submittedName>
</protein>
<sequence length="60" mass="6592">MSEATPCGPTEADISWPGFEPYSPIPHSARLKAVVLYSTFASFISVVTLELVIRIILLKK</sequence>
<name>A0A0E9W6E7_ANGAN</name>
<reference evidence="2" key="2">
    <citation type="journal article" date="2015" name="Fish Shellfish Immunol.">
        <title>Early steps in the European eel (Anguilla anguilla)-Vibrio vulnificus interaction in the gills: Role of the RtxA13 toxin.</title>
        <authorList>
            <person name="Callol A."/>
            <person name="Pajuelo D."/>
            <person name="Ebbesson L."/>
            <person name="Teles M."/>
            <person name="MacKenzie S."/>
            <person name="Amaro C."/>
        </authorList>
    </citation>
    <scope>NUCLEOTIDE SEQUENCE</scope>
</reference>
<feature type="transmembrane region" description="Helical" evidence="1">
    <location>
        <begin position="34"/>
        <end position="57"/>
    </location>
</feature>
<reference evidence="2" key="1">
    <citation type="submission" date="2014-11" db="EMBL/GenBank/DDBJ databases">
        <authorList>
            <person name="Amaro Gonzalez C."/>
        </authorList>
    </citation>
    <scope>NUCLEOTIDE SEQUENCE</scope>
</reference>
<accession>A0A0E9W6E7</accession>
<keyword evidence="1" id="KW-0472">Membrane</keyword>